<dbReference type="PANTHER" id="PTHR46171:SF3">
    <property type="entry name" value="GH10160P"/>
    <property type="match status" value="1"/>
</dbReference>
<keyword evidence="8" id="KW-1185">Reference proteome</keyword>
<dbReference type="EMBL" id="JAIWYP010000014">
    <property type="protein sequence ID" value="KAH3708135.1"/>
    <property type="molecule type" value="Genomic_DNA"/>
</dbReference>
<proteinExistence type="predicted"/>
<evidence type="ECO:0000256" key="4">
    <source>
        <dbReference type="PROSITE-ProRule" id="PRU00175"/>
    </source>
</evidence>
<comment type="caution">
    <text evidence="7">The sequence shown here is derived from an EMBL/GenBank/DDBJ whole genome shotgun (WGS) entry which is preliminary data.</text>
</comment>
<evidence type="ECO:0000256" key="1">
    <source>
        <dbReference type="ARBA" id="ARBA00022723"/>
    </source>
</evidence>
<feature type="region of interest" description="Disordered" evidence="5">
    <location>
        <begin position="127"/>
        <end position="227"/>
    </location>
</feature>
<dbReference type="SUPFAM" id="SSF57850">
    <property type="entry name" value="RING/U-box"/>
    <property type="match status" value="1"/>
</dbReference>
<dbReference type="OrthoDB" id="8062037at2759"/>
<evidence type="ECO:0000313" key="7">
    <source>
        <dbReference type="EMBL" id="KAH3708135.1"/>
    </source>
</evidence>
<organism evidence="7 8">
    <name type="scientific">Dreissena polymorpha</name>
    <name type="common">Zebra mussel</name>
    <name type="synonym">Mytilus polymorpha</name>
    <dbReference type="NCBI Taxonomy" id="45954"/>
    <lineage>
        <taxon>Eukaryota</taxon>
        <taxon>Metazoa</taxon>
        <taxon>Spiralia</taxon>
        <taxon>Lophotrochozoa</taxon>
        <taxon>Mollusca</taxon>
        <taxon>Bivalvia</taxon>
        <taxon>Autobranchia</taxon>
        <taxon>Heteroconchia</taxon>
        <taxon>Euheterodonta</taxon>
        <taxon>Imparidentia</taxon>
        <taxon>Neoheterodontei</taxon>
        <taxon>Myida</taxon>
        <taxon>Dreissenoidea</taxon>
        <taxon>Dreissenidae</taxon>
        <taxon>Dreissena</taxon>
    </lineage>
</organism>
<dbReference type="InterPro" id="IPR013083">
    <property type="entry name" value="Znf_RING/FYVE/PHD"/>
</dbReference>
<gene>
    <name evidence="7" type="ORF">DPMN_067574</name>
</gene>
<dbReference type="AlphaFoldDB" id="A0A9D3YVI2"/>
<evidence type="ECO:0000313" key="8">
    <source>
        <dbReference type="Proteomes" id="UP000828390"/>
    </source>
</evidence>
<evidence type="ECO:0000256" key="2">
    <source>
        <dbReference type="ARBA" id="ARBA00022771"/>
    </source>
</evidence>
<dbReference type="PROSITE" id="PS50089">
    <property type="entry name" value="ZF_RING_2"/>
    <property type="match status" value="1"/>
</dbReference>
<dbReference type="Gene3D" id="3.30.40.10">
    <property type="entry name" value="Zinc/RING finger domain, C3HC4 (zinc finger)"/>
    <property type="match status" value="1"/>
</dbReference>
<dbReference type="GO" id="GO:0008270">
    <property type="term" value="F:zinc ion binding"/>
    <property type="evidence" value="ECO:0007669"/>
    <property type="project" value="UniProtKB-KW"/>
</dbReference>
<dbReference type="Pfam" id="PF13639">
    <property type="entry name" value="zf-RING_2"/>
    <property type="match status" value="1"/>
</dbReference>
<keyword evidence="2 4" id="KW-0863">Zinc-finger</keyword>
<accession>A0A9D3YVI2</accession>
<feature type="compositionally biased region" description="Basic and acidic residues" evidence="5">
    <location>
        <begin position="201"/>
        <end position="211"/>
    </location>
</feature>
<reference evidence="7" key="1">
    <citation type="journal article" date="2019" name="bioRxiv">
        <title>The Genome of the Zebra Mussel, Dreissena polymorpha: A Resource for Invasive Species Research.</title>
        <authorList>
            <person name="McCartney M.A."/>
            <person name="Auch B."/>
            <person name="Kono T."/>
            <person name="Mallez S."/>
            <person name="Zhang Y."/>
            <person name="Obille A."/>
            <person name="Becker A."/>
            <person name="Abrahante J.E."/>
            <person name="Garbe J."/>
            <person name="Badalamenti J.P."/>
            <person name="Herman A."/>
            <person name="Mangelson H."/>
            <person name="Liachko I."/>
            <person name="Sullivan S."/>
            <person name="Sone E.D."/>
            <person name="Koren S."/>
            <person name="Silverstein K.A.T."/>
            <person name="Beckman K.B."/>
            <person name="Gohl D.M."/>
        </authorList>
    </citation>
    <scope>NUCLEOTIDE SEQUENCE</scope>
    <source>
        <strain evidence="7">Duluth1</strain>
        <tissue evidence="7">Whole animal</tissue>
    </source>
</reference>
<keyword evidence="3" id="KW-0862">Zinc</keyword>
<dbReference type="InterPro" id="IPR001841">
    <property type="entry name" value="Znf_RING"/>
</dbReference>
<feature type="compositionally biased region" description="Basic residues" evidence="5">
    <location>
        <begin position="189"/>
        <end position="200"/>
    </location>
</feature>
<evidence type="ECO:0000256" key="5">
    <source>
        <dbReference type="SAM" id="MobiDB-lite"/>
    </source>
</evidence>
<reference evidence="7" key="2">
    <citation type="submission" date="2020-11" db="EMBL/GenBank/DDBJ databases">
        <authorList>
            <person name="McCartney M.A."/>
            <person name="Auch B."/>
            <person name="Kono T."/>
            <person name="Mallez S."/>
            <person name="Becker A."/>
            <person name="Gohl D.M."/>
            <person name="Silverstein K.A.T."/>
            <person name="Koren S."/>
            <person name="Bechman K.B."/>
            <person name="Herman A."/>
            <person name="Abrahante J.E."/>
            <person name="Garbe J."/>
        </authorList>
    </citation>
    <scope>NUCLEOTIDE SEQUENCE</scope>
    <source>
        <strain evidence="7">Duluth1</strain>
        <tissue evidence="7">Whole animal</tissue>
    </source>
</reference>
<dbReference type="PANTHER" id="PTHR46171">
    <property type="entry name" value="GH10160P"/>
    <property type="match status" value="1"/>
</dbReference>
<feature type="domain" description="RING-type" evidence="6">
    <location>
        <begin position="511"/>
        <end position="552"/>
    </location>
</feature>
<protein>
    <recommendedName>
        <fullName evidence="6">RING-type domain-containing protein</fullName>
    </recommendedName>
</protein>
<evidence type="ECO:0000256" key="3">
    <source>
        <dbReference type="ARBA" id="ARBA00022833"/>
    </source>
</evidence>
<feature type="compositionally biased region" description="Low complexity" evidence="5">
    <location>
        <begin position="214"/>
        <end position="227"/>
    </location>
</feature>
<dbReference type="GO" id="GO:0016567">
    <property type="term" value="P:protein ubiquitination"/>
    <property type="evidence" value="ECO:0007669"/>
    <property type="project" value="TreeGrafter"/>
</dbReference>
<evidence type="ECO:0000259" key="6">
    <source>
        <dbReference type="PROSITE" id="PS50089"/>
    </source>
</evidence>
<dbReference type="Proteomes" id="UP000828390">
    <property type="component" value="Unassembled WGS sequence"/>
</dbReference>
<sequence length="563" mass="61841">MPIASPQSESELLQLILQSKPHGVTGPGSYSGESGACGHSETCIQSEPAVHSECEDSAYFSTHSPPILNLSPNLSPTNENQRTSPFYDLRESTRKRSVHEGNQRECHNMPAVHHHYPCYSSIISEDINSKGNESPTQKRRKTSGSIAEVSVPSPSNSAGMTVGDTESARLRRRIPNQRRQSGDSMPVPRARRSPGGRRRGVRDQTSPERRAFQPPVSSSHLHPASLPLQHPHHTQLLLDVDSVRVSAPVTVASYSVPVCSAAHMIPTCLPMCGAVGTQTWAMPLACGFQHIPVCSLPQLIPSNHPPVATVFSGGAPHPSLLHHHHAQAQFSQQPARVTHFQPQPHHYHGGGASVDPGLERLPHPGAPMFPLAGRGFLHPGASLNPSPPLILQEPAVHPTPHDLFGPFHRFYAHHQRTFGRRSIRSFPPPTPPYPGFLLHFLAMLGSPPGPVYRGEVQTDEQTEENYEALLNLAERLGDAKPKGLCKTEIEQLISYRFNGENLRNGADQTSCVVCMCDFENRQMLRVLPCCHEFHQKCIDKWLKTNRTCPICRADASEISSQSD</sequence>
<dbReference type="SMART" id="SM00184">
    <property type="entry name" value="RING"/>
    <property type="match status" value="1"/>
</dbReference>
<dbReference type="GO" id="GO:0061630">
    <property type="term" value="F:ubiquitin protein ligase activity"/>
    <property type="evidence" value="ECO:0007669"/>
    <property type="project" value="TreeGrafter"/>
</dbReference>
<keyword evidence="1" id="KW-0479">Metal-binding</keyword>
<name>A0A9D3YVI2_DREPO</name>
<dbReference type="FunFam" id="3.30.40.10:FF:000024">
    <property type="entry name" value="RING finger protein 44 isoform X1"/>
    <property type="match status" value="1"/>
</dbReference>
<dbReference type="CDD" id="cd16472">
    <property type="entry name" value="RING-H2_RNF38-like"/>
    <property type="match status" value="1"/>
</dbReference>